<feature type="domain" description="PPIase FKBP-type" evidence="7">
    <location>
        <begin position="16"/>
        <end position="92"/>
    </location>
</feature>
<reference evidence="8 9" key="1">
    <citation type="submission" date="2023-10" db="EMBL/GenBank/DDBJ databases">
        <title>Two novel species belonging to the OM43/NOR5 clade.</title>
        <authorList>
            <person name="Park M."/>
        </authorList>
    </citation>
    <scope>NUCLEOTIDE SEQUENCE [LARGE SCALE GENOMIC DNA]</scope>
    <source>
        <strain evidence="8 9">IMCC43200</strain>
    </source>
</reference>
<protein>
    <recommendedName>
        <fullName evidence="6">Peptidyl-prolyl cis-trans isomerase</fullName>
        <ecNumber evidence="6">5.2.1.8</ecNumber>
    </recommendedName>
</protein>
<keyword evidence="4 5" id="KW-0413">Isomerase</keyword>
<comment type="similarity">
    <text evidence="2 6">Belongs to the FKBP-type PPIase family.</text>
</comment>
<evidence type="ECO:0000256" key="6">
    <source>
        <dbReference type="RuleBase" id="RU003915"/>
    </source>
</evidence>
<dbReference type="SUPFAM" id="SSF54534">
    <property type="entry name" value="FKBP-like"/>
    <property type="match status" value="1"/>
</dbReference>
<comment type="catalytic activity">
    <reaction evidence="1 5 6">
        <text>[protein]-peptidylproline (omega=180) = [protein]-peptidylproline (omega=0)</text>
        <dbReference type="Rhea" id="RHEA:16237"/>
        <dbReference type="Rhea" id="RHEA-COMP:10747"/>
        <dbReference type="Rhea" id="RHEA-COMP:10748"/>
        <dbReference type="ChEBI" id="CHEBI:83833"/>
        <dbReference type="ChEBI" id="CHEBI:83834"/>
        <dbReference type="EC" id="5.2.1.8"/>
    </reaction>
</comment>
<dbReference type="PANTHER" id="PTHR47861">
    <property type="entry name" value="FKBP-TYPE PEPTIDYL-PROLYL CIS-TRANS ISOMERASE SLYD"/>
    <property type="match status" value="1"/>
</dbReference>
<evidence type="ECO:0000256" key="2">
    <source>
        <dbReference type="ARBA" id="ARBA00006577"/>
    </source>
</evidence>
<dbReference type="Pfam" id="PF00254">
    <property type="entry name" value="FKBP_C"/>
    <property type="match status" value="1"/>
</dbReference>
<dbReference type="EMBL" id="CP136864">
    <property type="protein sequence ID" value="WOJ93460.1"/>
    <property type="molecule type" value="Genomic_DNA"/>
</dbReference>
<dbReference type="InterPro" id="IPR048261">
    <property type="entry name" value="SlpA/SlyD-like_ins_sf"/>
</dbReference>
<evidence type="ECO:0000256" key="5">
    <source>
        <dbReference type="PROSITE-ProRule" id="PRU00277"/>
    </source>
</evidence>
<keyword evidence="9" id="KW-1185">Reference proteome</keyword>
<evidence type="ECO:0000313" key="8">
    <source>
        <dbReference type="EMBL" id="WOJ93460.1"/>
    </source>
</evidence>
<evidence type="ECO:0000256" key="1">
    <source>
        <dbReference type="ARBA" id="ARBA00000971"/>
    </source>
</evidence>
<dbReference type="InterPro" id="IPR001179">
    <property type="entry name" value="PPIase_FKBP_dom"/>
</dbReference>
<dbReference type="InterPro" id="IPR046357">
    <property type="entry name" value="PPIase_dom_sf"/>
</dbReference>
<organism evidence="8 9">
    <name type="scientific">Congregibacter variabilis</name>
    <dbReference type="NCBI Taxonomy" id="3081200"/>
    <lineage>
        <taxon>Bacteria</taxon>
        <taxon>Pseudomonadati</taxon>
        <taxon>Pseudomonadota</taxon>
        <taxon>Gammaproteobacteria</taxon>
        <taxon>Cellvibrionales</taxon>
        <taxon>Halieaceae</taxon>
        <taxon>Congregibacter</taxon>
    </lineage>
</organism>
<gene>
    <name evidence="8" type="ORF">R0135_16990</name>
</gene>
<dbReference type="Gene3D" id="2.40.10.330">
    <property type="match status" value="1"/>
</dbReference>
<evidence type="ECO:0000259" key="7">
    <source>
        <dbReference type="PROSITE" id="PS50059"/>
    </source>
</evidence>
<dbReference type="Proteomes" id="UP001626537">
    <property type="component" value="Chromosome"/>
</dbReference>
<dbReference type="PANTHER" id="PTHR47861:SF4">
    <property type="entry name" value="FKBP-TYPE 16 KDA PEPTIDYL-PROLYL CIS-TRANS ISOMERASE"/>
    <property type="match status" value="1"/>
</dbReference>
<keyword evidence="3 5" id="KW-0697">Rotamase</keyword>
<sequence length="156" mass="16942">MPEASREDMNVSVGDGTRVFLNFSLALEDGAEVDSNFGGEAVSFAIGDGSLLPGFERCLMGMQAGERKLFQVSPEDAFGQPNENNVQRVPRDGFDEDMELELGLVCSFADAAGGELPGMIIAFDETEVTVDFNHPLAGHTILFDVHIHRLEVVELH</sequence>
<evidence type="ECO:0000256" key="3">
    <source>
        <dbReference type="ARBA" id="ARBA00023110"/>
    </source>
</evidence>
<dbReference type="PROSITE" id="PS50059">
    <property type="entry name" value="FKBP_PPIASE"/>
    <property type="match status" value="1"/>
</dbReference>
<dbReference type="RefSeq" id="WP_407348109.1">
    <property type="nucleotide sequence ID" value="NZ_CP136864.1"/>
</dbReference>
<evidence type="ECO:0000313" key="9">
    <source>
        <dbReference type="Proteomes" id="UP001626537"/>
    </source>
</evidence>
<evidence type="ECO:0000256" key="4">
    <source>
        <dbReference type="ARBA" id="ARBA00023235"/>
    </source>
</evidence>
<dbReference type="GO" id="GO:0016853">
    <property type="term" value="F:isomerase activity"/>
    <property type="evidence" value="ECO:0007669"/>
    <property type="project" value="UniProtKB-KW"/>
</dbReference>
<dbReference type="Gene3D" id="3.10.50.40">
    <property type="match status" value="1"/>
</dbReference>
<name>A0ABZ0I2U8_9GAMM</name>
<dbReference type="EC" id="5.2.1.8" evidence="6"/>
<accession>A0ABZ0I2U8</accession>
<proteinExistence type="inferred from homology"/>